<dbReference type="Proteomes" id="UP001219518">
    <property type="component" value="Unassembled WGS sequence"/>
</dbReference>
<accession>A0AAE1LQT4</accession>
<organism evidence="1 2">
    <name type="scientific">Frankliniella fusca</name>
    <dbReference type="NCBI Taxonomy" id="407009"/>
    <lineage>
        <taxon>Eukaryota</taxon>
        <taxon>Metazoa</taxon>
        <taxon>Ecdysozoa</taxon>
        <taxon>Arthropoda</taxon>
        <taxon>Hexapoda</taxon>
        <taxon>Insecta</taxon>
        <taxon>Pterygota</taxon>
        <taxon>Neoptera</taxon>
        <taxon>Paraneoptera</taxon>
        <taxon>Thysanoptera</taxon>
        <taxon>Terebrantia</taxon>
        <taxon>Thripoidea</taxon>
        <taxon>Thripidae</taxon>
        <taxon>Frankliniella</taxon>
    </lineage>
</organism>
<dbReference type="EMBL" id="JAHWGI010001343">
    <property type="protein sequence ID" value="KAK3928653.1"/>
    <property type="molecule type" value="Genomic_DNA"/>
</dbReference>
<keyword evidence="2" id="KW-1185">Reference proteome</keyword>
<sequence length="79" mass="8986">MTTETNSEESTKPGDNWFKALIRPIVVSFQRNPCNGACYELGLESSLVVYFATAYGFKRKEPAFRYAMIALIFVPLVTW</sequence>
<evidence type="ECO:0000313" key="1">
    <source>
        <dbReference type="EMBL" id="KAK3928653.1"/>
    </source>
</evidence>
<name>A0AAE1LQT4_9NEOP</name>
<dbReference type="AlphaFoldDB" id="A0AAE1LQT4"/>
<reference evidence="1" key="1">
    <citation type="submission" date="2021-07" db="EMBL/GenBank/DDBJ databases">
        <authorList>
            <person name="Catto M.A."/>
            <person name="Jacobson A."/>
            <person name="Kennedy G."/>
            <person name="Labadie P."/>
            <person name="Hunt B.G."/>
            <person name="Srinivasan R."/>
        </authorList>
    </citation>
    <scope>NUCLEOTIDE SEQUENCE</scope>
    <source>
        <strain evidence="1">PL_HMW_Pooled</strain>
        <tissue evidence="1">Head</tissue>
    </source>
</reference>
<reference evidence="1" key="2">
    <citation type="journal article" date="2023" name="BMC Genomics">
        <title>Pest status, molecular evolution, and epigenetic factors derived from the genome assembly of Frankliniella fusca, a thysanopteran phytovirus vector.</title>
        <authorList>
            <person name="Catto M.A."/>
            <person name="Labadie P.E."/>
            <person name="Jacobson A.L."/>
            <person name="Kennedy G.G."/>
            <person name="Srinivasan R."/>
            <person name="Hunt B.G."/>
        </authorList>
    </citation>
    <scope>NUCLEOTIDE SEQUENCE</scope>
    <source>
        <strain evidence="1">PL_HMW_Pooled</strain>
    </source>
</reference>
<gene>
    <name evidence="1" type="ORF">KUF71_016877</name>
</gene>
<protein>
    <submittedName>
        <fullName evidence="1">N-alpha-acetyltransferase 30</fullName>
    </submittedName>
</protein>
<evidence type="ECO:0000313" key="2">
    <source>
        <dbReference type="Proteomes" id="UP001219518"/>
    </source>
</evidence>
<proteinExistence type="predicted"/>
<comment type="caution">
    <text evidence="1">The sequence shown here is derived from an EMBL/GenBank/DDBJ whole genome shotgun (WGS) entry which is preliminary data.</text>
</comment>